<dbReference type="RefSeq" id="WP_214114644.1">
    <property type="nucleotide sequence ID" value="NZ_JAHCTB010000008.1"/>
</dbReference>
<dbReference type="EMBL" id="JAHCTB010000008">
    <property type="protein sequence ID" value="MBT0609200.1"/>
    <property type="molecule type" value="Genomic_DNA"/>
</dbReference>
<accession>A0ABS5S7L5</accession>
<dbReference type="Proteomes" id="UP001297092">
    <property type="component" value="Unassembled WGS sequence"/>
</dbReference>
<evidence type="ECO:0000313" key="2">
    <source>
        <dbReference type="Proteomes" id="UP001297092"/>
    </source>
</evidence>
<reference evidence="1 2" key="1">
    <citation type="submission" date="2021-05" db="EMBL/GenBank/DDBJ databases">
        <title>Aequorivita echinoideorum JCM 30378 genome.</title>
        <authorList>
            <person name="Zhang H."/>
            <person name="Li C."/>
        </authorList>
    </citation>
    <scope>NUCLEOTIDE SEQUENCE [LARGE SCALE GENOMIC DNA]</scope>
    <source>
        <strain evidence="1 2">JCM30378</strain>
    </source>
</reference>
<name>A0ABS5S7L5_9FLAO</name>
<dbReference type="PROSITE" id="PS51257">
    <property type="entry name" value="PROKAR_LIPOPROTEIN"/>
    <property type="match status" value="1"/>
</dbReference>
<protein>
    <recommendedName>
        <fullName evidence="3">Lipoprotein</fullName>
    </recommendedName>
</protein>
<organism evidence="1 2">
    <name type="scientific">Aequorivita echinoideorum</name>
    <dbReference type="NCBI Taxonomy" id="1549647"/>
    <lineage>
        <taxon>Bacteria</taxon>
        <taxon>Pseudomonadati</taxon>
        <taxon>Bacteroidota</taxon>
        <taxon>Flavobacteriia</taxon>
        <taxon>Flavobacteriales</taxon>
        <taxon>Flavobacteriaceae</taxon>
        <taxon>Aequorivita</taxon>
    </lineage>
</organism>
<evidence type="ECO:0008006" key="3">
    <source>
        <dbReference type="Google" id="ProtNLM"/>
    </source>
</evidence>
<keyword evidence="2" id="KW-1185">Reference proteome</keyword>
<evidence type="ECO:0000313" key="1">
    <source>
        <dbReference type="EMBL" id="MBT0609200.1"/>
    </source>
</evidence>
<sequence length="128" mass="14762">MKKIKFLKSIIIFISLTIYGCEKPETKISELIYENGNKKIEIQIQDGKDYLEYDQPTETNFVLTNIAQNNFYVIGPGISVIQNKNGIMKTQIKVPRNYLETDTLNVKVSFGKKPEENHEFNIPMKTAE</sequence>
<gene>
    <name evidence="1" type="ORF">KIV10_13515</name>
</gene>
<comment type="caution">
    <text evidence="1">The sequence shown here is derived from an EMBL/GenBank/DDBJ whole genome shotgun (WGS) entry which is preliminary data.</text>
</comment>
<proteinExistence type="predicted"/>